<evidence type="ECO:0000313" key="2">
    <source>
        <dbReference type="EMBL" id="KAF1938168.1"/>
    </source>
</evidence>
<feature type="compositionally biased region" description="Polar residues" evidence="1">
    <location>
        <begin position="68"/>
        <end position="80"/>
    </location>
</feature>
<protein>
    <submittedName>
        <fullName evidence="2">Uncharacterized protein</fullName>
    </submittedName>
</protein>
<proteinExistence type="predicted"/>
<dbReference type="Proteomes" id="UP000800038">
    <property type="component" value="Unassembled WGS sequence"/>
</dbReference>
<feature type="compositionally biased region" description="Basic and acidic residues" evidence="1">
    <location>
        <begin position="1"/>
        <end position="12"/>
    </location>
</feature>
<feature type="region of interest" description="Disordered" evidence="1">
    <location>
        <begin position="1"/>
        <end position="80"/>
    </location>
</feature>
<evidence type="ECO:0000313" key="3">
    <source>
        <dbReference type="Proteomes" id="UP000800038"/>
    </source>
</evidence>
<dbReference type="EMBL" id="ML976112">
    <property type="protein sequence ID" value="KAF1938168.1"/>
    <property type="molecule type" value="Genomic_DNA"/>
</dbReference>
<sequence length="80" mass="8788">MLRKKEKAEKASRAATCRTHQQLKQALKISQKGNKRSLKSPTGGKSKKSAVVRPTASIEPQGAPALRSQCSRNIKPSKQY</sequence>
<dbReference type="OrthoDB" id="10457420at2759"/>
<keyword evidence="3" id="KW-1185">Reference proteome</keyword>
<evidence type="ECO:0000256" key="1">
    <source>
        <dbReference type="SAM" id="MobiDB-lite"/>
    </source>
</evidence>
<accession>A0A6A5SF25</accession>
<dbReference type="AlphaFoldDB" id="A0A6A5SF25"/>
<reference evidence="2" key="1">
    <citation type="journal article" date="2020" name="Stud. Mycol.">
        <title>101 Dothideomycetes genomes: a test case for predicting lifestyles and emergence of pathogens.</title>
        <authorList>
            <person name="Haridas S."/>
            <person name="Albert R."/>
            <person name="Binder M."/>
            <person name="Bloem J."/>
            <person name="Labutti K."/>
            <person name="Salamov A."/>
            <person name="Andreopoulos B."/>
            <person name="Baker S."/>
            <person name="Barry K."/>
            <person name="Bills G."/>
            <person name="Bluhm B."/>
            <person name="Cannon C."/>
            <person name="Castanera R."/>
            <person name="Culley D."/>
            <person name="Daum C."/>
            <person name="Ezra D."/>
            <person name="Gonzalez J."/>
            <person name="Henrissat B."/>
            <person name="Kuo A."/>
            <person name="Liang C."/>
            <person name="Lipzen A."/>
            <person name="Lutzoni F."/>
            <person name="Magnuson J."/>
            <person name="Mondo S."/>
            <person name="Nolan M."/>
            <person name="Ohm R."/>
            <person name="Pangilinan J."/>
            <person name="Park H.-J."/>
            <person name="Ramirez L."/>
            <person name="Alfaro M."/>
            <person name="Sun H."/>
            <person name="Tritt A."/>
            <person name="Yoshinaga Y."/>
            <person name="Zwiers L.-H."/>
            <person name="Turgeon B."/>
            <person name="Goodwin S."/>
            <person name="Spatafora J."/>
            <person name="Crous P."/>
            <person name="Grigoriev I."/>
        </authorList>
    </citation>
    <scope>NUCLEOTIDE SEQUENCE</scope>
    <source>
        <strain evidence="2">CBS 161.51</strain>
    </source>
</reference>
<organism evidence="2 3">
    <name type="scientific">Clathrospora elynae</name>
    <dbReference type="NCBI Taxonomy" id="706981"/>
    <lineage>
        <taxon>Eukaryota</taxon>
        <taxon>Fungi</taxon>
        <taxon>Dikarya</taxon>
        <taxon>Ascomycota</taxon>
        <taxon>Pezizomycotina</taxon>
        <taxon>Dothideomycetes</taxon>
        <taxon>Pleosporomycetidae</taxon>
        <taxon>Pleosporales</taxon>
        <taxon>Diademaceae</taxon>
        <taxon>Clathrospora</taxon>
    </lineage>
</organism>
<gene>
    <name evidence="2" type="ORF">EJ02DRAFT_474399</name>
</gene>
<name>A0A6A5SF25_9PLEO</name>